<proteinExistence type="predicted"/>
<feature type="transmembrane region" description="Helical" evidence="1">
    <location>
        <begin position="175"/>
        <end position="194"/>
    </location>
</feature>
<dbReference type="EMBL" id="ML992509">
    <property type="protein sequence ID" value="KAF2222009.1"/>
    <property type="molecule type" value="Genomic_DNA"/>
</dbReference>
<gene>
    <name evidence="2" type="ORF">BDZ85DRAFT_250886</name>
</gene>
<accession>A0A6A6G8U1</accession>
<keyword evidence="1" id="KW-0472">Membrane</keyword>
<dbReference type="AlphaFoldDB" id="A0A6A6G8U1"/>
<evidence type="ECO:0000256" key="1">
    <source>
        <dbReference type="SAM" id="Phobius"/>
    </source>
</evidence>
<keyword evidence="1" id="KW-0812">Transmembrane</keyword>
<feature type="transmembrane region" description="Helical" evidence="1">
    <location>
        <begin position="228"/>
        <end position="248"/>
    </location>
</feature>
<dbReference type="Proteomes" id="UP000799538">
    <property type="component" value="Unassembled WGS sequence"/>
</dbReference>
<protein>
    <submittedName>
        <fullName evidence="2">Uncharacterized protein</fullName>
    </submittedName>
</protein>
<keyword evidence="1" id="KW-1133">Transmembrane helix</keyword>
<sequence length="333" mass="36158">MASTFVTYPSFTELTLSPTETEYFEPPPEPTFPCTSAPGEPDSCVQEDTRYLAAPGSVDGCGLAPGPPLLTTNYLGYATWLLPTLVTYKRYLTGPAESDPGYGVGDALLSVWALIQIAVLVIGIYDAVAGYGVAVTDPGALATTLAVAMKLWMYRFGTTGEGGLALSRTTAQSMNLFYWVLVGAAFALALQGMVQNFGKPGIIVDTSLPDCLNEAFAFMDNNTTSLKVATPCLMIVGSIVITGVGWGRKHYRHRSGFSSWWSKGIAIFLMAIPVVLTLIDTFYGSGKRFVCGGCTLDSRAAYLNYQVNWWIDDEGRNRTGQRWWYKAQNIFQG</sequence>
<feature type="transmembrane region" description="Helical" evidence="1">
    <location>
        <begin position="104"/>
        <end position="125"/>
    </location>
</feature>
<feature type="transmembrane region" description="Helical" evidence="1">
    <location>
        <begin position="260"/>
        <end position="279"/>
    </location>
</feature>
<evidence type="ECO:0000313" key="3">
    <source>
        <dbReference type="Proteomes" id="UP000799538"/>
    </source>
</evidence>
<keyword evidence="3" id="KW-1185">Reference proteome</keyword>
<organism evidence="2 3">
    <name type="scientific">Elsinoe ampelina</name>
    <dbReference type="NCBI Taxonomy" id="302913"/>
    <lineage>
        <taxon>Eukaryota</taxon>
        <taxon>Fungi</taxon>
        <taxon>Dikarya</taxon>
        <taxon>Ascomycota</taxon>
        <taxon>Pezizomycotina</taxon>
        <taxon>Dothideomycetes</taxon>
        <taxon>Dothideomycetidae</taxon>
        <taxon>Myriangiales</taxon>
        <taxon>Elsinoaceae</taxon>
        <taxon>Elsinoe</taxon>
    </lineage>
</organism>
<reference evidence="3" key="1">
    <citation type="journal article" date="2020" name="Stud. Mycol.">
        <title>101 Dothideomycetes genomes: A test case for predicting lifestyles and emergence of pathogens.</title>
        <authorList>
            <person name="Haridas S."/>
            <person name="Albert R."/>
            <person name="Binder M."/>
            <person name="Bloem J."/>
            <person name="LaButti K."/>
            <person name="Salamov A."/>
            <person name="Andreopoulos B."/>
            <person name="Baker S."/>
            <person name="Barry K."/>
            <person name="Bills G."/>
            <person name="Bluhm B."/>
            <person name="Cannon C."/>
            <person name="Castanera R."/>
            <person name="Culley D."/>
            <person name="Daum C."/>
            <person name="Ezra D."/>
            <person name="Gonzalez J."/>
            <person name="Henrissat B."/>
            <person name="Kuo A."/>
            <person name="Liang C."/>
            <person name="Lipzen A."/>
            <person name="Lutzoni F."/>
            <person name="Magnuson J."/>
            <person name="Mondo S."/>
            <person name="Nolan M."/>
            <person name="Ohm R."/>
            <person name="Pangilinan J."/>
            <person name="Park H.-J."/>
            <person name="Ramirez L."/>
            <person name="Alfaro M."/>
            <person name="Sun H."/>
            <person name="Tritt A."/>
            <person name="Yoshinaga Y."/>
            <person name="Zwiers L.-H."/>
            <person name="Turgeon B."/>
            <person name="Goodwin S."/>
            <person name="Spatafora J."/>
            <person name="Crous P."/>
            <person name="Grigoriev I."/>
        </authorList>
    </citation>
    <scope>NUCLEOTIDE SEQUENCE [LARGE SCALE GENOMIC DNA]</scope>
    <source>
        <strain evidence="3">CECT 20119</strain>
    </source>
</reference>
<evidence type="ECO:0000313" key="2">
    <source>
        <dbReference type="EMBL" id="KAF2222009.1"/>
    </source>
</evidence>
<name>A0A6A6G8U1_9PEZI</name>